<dbReference type="AlphaFoldDB" id="A0A7J4ZLS0"/>
<comment type="function">
    <text evidence="4">Responsible for synthesis of pseudouridine from uracil-13 in transfer RNAs.</text>
</comment>
<dbReference type="InterPro" id="IPR001656">
    <property type="entry name" value="PsdUridine_synth_TruD"/>
</dbReference>
<accession>A0A7J4ZLS0</accession>
<dbReference type="Pfam" id="PF01142">
    <property type="entry name" value="TruD"/>
    <property type="match status" value="1"/>
</dbReference>
<dbReference type="NCBIfam" id="TIGR00094">
    <property type="entry name" value="tRNA_TruD_broad"/>
    <property type="match status" value="1"/>
</dbReference>
<evidence type="ECO:0000313" key="7">
    <source>
        <dbReference type="Proteomes" id="UP000420562"/>
    </source>
</evidence>
<dbReference type="InterPro" id="IPR011760">
    <property type="entry name" value="PsdUridine_synth_TruD_insert"/>
</dbReference>
<comment type="caution">
    <text evidence="6">The sequence shown here is derived from an EMBL/GenBank/DDBJ whole genome shotgun (WGS) entry which is preliminary data.</text>
</comment>
<dbReference type="Gene3D" id="1.10.1510.30">
    <property type="match status" value="1"/>
</dbReference>
<dbReference type="InterPro" id="IPR020119">
    <property type="entry name" value="PsdUridine_synth_TruD_CS"/>
</dbReference>
<evidence type="ECO:0000256" key="2">
    <source>
        <dbReference type="ARBA" id="ARBA00022694"/>
    </source>
</evidence>
<dbReference type="Gene3D" id="3.30.70.3160">
    <property type="match status" value="1"/>
</dbReference>
<dbReference type="PROSITE" id="PS50984">
    <property type="entry name" value="TRUD"/>
    <property type="match status" value="1"/>
</dbReference>
<evidence type="ECO:0000259" key="5">
    <source>
        <dbReference type="PROSITE" id="PS50984"/>
    </source>
</evidence>
<reference evidence="6 7" key="1">
    <citation type="submission" date="2019-09" db="EMBL/GenBank/DDBJ databases">
        <title>Geobacter sp. Red96, a novel strain isolated from paddy soil.</title>
        <authorList>
            <person name="Xu Z."/>
            <person name="Masuda Y."/>
            <person name="Itoh H."/>
            <person name="Senoo K."/>
        </authorList>
    </citation>
    <scope>NUCLEOTIDE SEQUENCE [LARGE SCALE GENOMIC DNA]</scope>
    <source>
        <strain evidence="6 7">Red96</strain>
    </source>
</reference>
<dbReference type="EC" id="5.4.99.27" evidence="4"/>
<organism evidence="6 7">
    <name type="scientific">Oryzomonas japonica</name>
    <dbReference type="NCBI Taxonomy" id="2603858"/>
    <lineage>
        <taxon>Bacteria</taxon>
        <taxon>Pseudomonadati</taxon>
        <taxon>Thermodesulfobacteriota</taxon>
        <taxon>Desulfuromonadia</taxon>
        <taxon>Geobacterales</taxon>
        <taxon>Geobacteraceae</taxon>
        <taxon>Oryzomonas</taxon>
    </lineage>
</organism>
<dbReference type="GO" id="GO:0005829">
    <property type="term" value="C:cytosol"/>
    <property type="evidence" value="ECO:0007669"/>
    <property type="project" value="TreeGrafter"/>
</dbReference>
<sequence length="401" mass="44765">MISLRPYLTASLPGIGGTIKESCDDFLVEEIPAYQPCGSGDHAYLIVEKRGITTLEAIRRIARHLNVAERAIGYAGMKDAAGVTRQTISVEHVKPESAEGVELDGLKIVSATRHTNKLKLGHLKGNRFRIVVRDIAAHAGEVVPAVLEILQQRGVPNYFGYQRYGSQGNSHLIGAAMLRHDWQGATDRLMGEPEAVRDEQWRAGIEAYQRGDLAGALELFPRHCRSEREVLQRLAARPDGFERAFAVIHPRLKKLYLSALQSWLFDQVVERRIQQIDALLPGDLAWKHVNGACFLVEDADTEAERARTFEISATGPIFGCKMKQPAGKPLEIEQQILDNEQIRPADFDMGGGLRMEGERRPLRIPLEAPSFRIEGDRLELEFSLVKGSYATALLREITKNF</sequence>
<dbReference type="InterPro" id="IPR042214">
    <property type="entry name" value="TruD_catalytic"/>
</dbReference>
<evidence type="ECO:0000256" key="4">
    <source>
        <dbReference type="HAMAP-Rule" id="MF_01082"/>
    </source>
</evidence>
<dbReference type="GO" id="GO:0160150">
    <property type="term" value="F:tRNA pseudouridine(13) synthase activity"/>
    <property type="evidence" value="ECO:0007669"/>
    <property type="project" value="UniProtKB-EC"/>
</dbReference>
<name>A0A7J4ZLS0_9BACT</name>
<dbReference type="PROSITE" id="PS01268">
    <property type="entry name" value="UPF0024"/>
    <property type="match status" value="1"/>
</dbReference>
<dbReference type="InterPro" id="IPR050170">
    <property type="entry name" value="TruD_pseudoU_synthase"/>
</dbReference>
<dbReference type="Gene3D" id="3.30.2350.20">
    <property type="entry name" value="TruD, catalytic domain"/>
    <property type="match status" value="1"/>
</dbReference>
<feature type="active site" description="Nucleophile" evidence="4">
    <location>
        <position position="79"/>
    </location>
</feature>
<dbReference type="GO" id="GO:0003723">
    <property type="term" value="F:RNA binding"/>
    <property type="evidence" value="ECO:0007669"/>
    <property type="project" value="InterPro"/>
</dbReference>
<dbReference type="SUPFAM" id="SSF55120">
    <property type="entry name" value="Pseudouridine synthase"/>
    <property type="match status" value="1"/>
</dbReference>
<proteinExistence type="inferred from homology"/>
<dbReference type="InterPro" id="IPR020103">
    <property type="entry name" value="PsdUridine_synth_cat_dom_sf"/>
</dbReference>
<keyword evidence="7" id="KW-1185">Reference proteome</keyword>
<evidence type="ECO:0000313" key="6">
    <source>
        <dbReference type="EMBL" id="KAB0663550.1"/>
    </source>
</evidence>
<dbReference type="GO" id="GO:0031119">
    <property type="term" value="P:tRNA pseudouridine synthesis"/>
    <property type="evidence" value="ECO:0007669"/>
    <property type="project" value="UniProtKB-UniRule"/>
</dbReference>
<evidence type="ECO:0000256" key="3">
    <source>
        <dbReference type="ARBA" id="ARBA00023235"/>
    </source>
</evidence>
<keyword evidence="3 4" id="KW-0413">Isomerase</keyword>
<feature type="domain" description="TRUD" evidence="5">
    <location>
        <begin position="154"/>
        <end position="364"/>
    </location>
</feature>
<comment type="catalytic activity">
    <reaction evidence="4">
        <text>uridine(13) in tRNA = pseudouridine(13) in tRNA</text>
        <dbReference type="Rhea" id="RHEA:42540"/>
        <dbReference type="Rhea" id="RHEA-COMP:10105"/>
        <dbReference type="Rhea" id="RHEA-COMP:10106"/>
        <dbReference type="ChEBI" id="CHEBI:65314"/>
        <dbReference type="ChEBI" id="CHEBI:65315"/>
        <dbReference type="EC" id="5.4.99.27"/>
    </reaction>
</comment>
<dbReference type="PANTHER" id="PTHR47811:SF1">
    <property type="entry name" value="TRNA PSEUDOURIDINE SYNTHASE D"/>
    <property type="match status" value="1"/>
</dbReference>
<protein>
    <recommendedName>
        <fullName evidence="4">tRNA pseudouridine synthase D</fullName>
        <ecNumber evidence="4">5.4.99.27</ecNumber>
    </recommendedName>
    <alternativeName>
        <fullName evidence="4">tRNA pseudouridine(13) synthase</fullName>
    </alternativeName>
    <alternativeName>
        <fullName evidence="4">tRNA pseudouridylate synthase D</fullName>
    </alternativeName>
    <alternativeName>
        <fullName evidence="4">tRNA-uridine isomerase D</fullName>
    </alternativeName>
</protein>
<keyword evidence="2 4" id="KW-0819">tRNA processing</keyword>
<dbReference type="RefSeq" id="WP_151129718.1">
    <property type="nucleotide sequence ID" value="NZ_VZQZ01000015.1"/>
</dbReference>
<evidence type="ECO:0000256" key="1">
    <source>
        <dbReference type="ARBA" id="ARBA00007953"/>
    </source>
</evidence>
<dbReference type="EMBL" id="VZQZ01000015">
    <property type="protein sequence ID" value="KAB0663550.1"/>
    <property type="molecule type" value="Genomic_DNA"/>
</dbReference>
<dbReference type="PANTHER" id="PTHR47811">
    <property type="entry name" value="TRNA PSEUDOURIDINE SYNTHASE D"/>
    <property type="match status" value="1"/>
</dbReference>
<dbReference type="Proteomes" id="UP000420562">
    <property type="component" value="Unassembled WGS sequence"/>
</dbReference>
<dbReference type="HAMAP" id="MF_01082">
    <property type="entry name" value="TruD"/>
    <property type="match status" value="1"/>
</dbReference>
<gene>
    <name evidence="4 6" type="primary">truD</name>
    <name evidence="6" type="ORF">F6V25_16565</name>
</gene>
<comment type="similarity">
    <text evidence="1 4">Belongs to the pseudouridine synthase TruD family.</text>
</comment>
<dbReference type="PIRSF" id="PIRSF037016">
    <property type="entry name" value="Pseudouridin_synth_euk_prd"/>
    <property type="match status" value="1"/>
</dbReference>